<dbReference type="AlphaFoldDB" id="A0A0M4SU04"/>
<evidence type="ECO:0000313" key="2">
    <source>
        <dbReference type="Proteomes" id="UP000066049"/>
    </source>
</evidence>
<reference evidence="2" key="1">
    <citation type="submission" date="2015-08" db="EMBL/GenBank/DDBJ databases">
        <title>Comparative genomics of the Campylobacter concisus group.</title>
        <authorList>
            <person name="Miller W.G."/>
            <person name="Yee E."/>
            <person name="Chapman M.H."/>
            <person name="Huynh S."/>
            <person name="Bono J.L."/>
            <person name="On S.L.W."/>
            <person name="St Leger J."/>
            <person name="Foster G."/>
            <person name="Parker C.T."/>
        </authorList>
    </citation>
    <scope>NUCLEOTIDE SEQUENCE [LARGE SCALE GENOMIC DNA]</scope>
    <source>
        <strain evidence="2">ATCC 33237</strain>
    </source>
</reference>
<proteinExistence type="predicted"/>
<dbReference type="GeneID" id="28663000"/>
<organism evidence="1 2">
    <name type="scientific">Campylobacter concisus</name>
    <dbReference type="NCBI Taxonomy" id="199"/>
    <lineage>
        <taxon>Bacteria</taxon>
        <taxon>Pseudomonadati</taxon>
        <taxon>Campylobacterota</taxon>
        <taxon>Epsilonproteobacteria</taxon>
        <taxon>Campylobacterales</taxon>
        <taxon>Campylobacteraceae</taxon>
        <taxon>Campylobacter</taxon>
    </lineage>
</organism>
<evidence type="ECO:0000313" key="1">
    <source>
        <dbReference type="EMBL" id="ALF47983.1"/>
    </source>
</evidence>
<accession>A0A0M4SU04</accession>
<name>A0A0M4SU04_9BACT</name>
<dbReference type="EMBL" id="CP012541">
    <property type="protein sequence ID" value="ALF47983.1"/>
    <property type="molecule type" value="Genomic_DNA"/>
</dbReference>
<protein>
    <submittedName>
        <fullName evidence="1">Uncharacterized protein</fullName>
    </submittedName>
</protein>
<dbReference type="PATRIC" id="fig|199.248.peg.1366"/>
<gene>
    <name evidence="1" type="ORF">CCON33237_1323</name>
</gene>
<sequence>MKDKPIDIINRMEIFLSAIYQDAQDTKNSIIFSYDPSYPRLLKFDATSLIKTLENICKFFLYSTEYADIYILFQLKNYSPKSVHFDIKIKSSHSVMRPSHYYLSKINNYLKKANESMISHNDGEFLISFSAALTGDRAIQRQINIKNQTNTNILVACDDDALYDTISAQINFLGLKVIGKNDISNLMRHIKDSIFTPFVIFIDSKILKNEAMLEDILEFKNIKNFRIVAICKSDESANDLPNHVTVLKQPFSTDSFQLAFKNSLEK</sequence>
<dbReference type="RefSeq" id="WP_054196933.1">
    <property type="nucleotide sequence ID" value="NZ_CABMKQ010000012.1"/>
</dbReference>
<dbReference type="Proteomes" id="UP000066049">
    <property type="component" value="Chromosome"/>
</dbReference>
<dbReference type="KEGG" id="ccoc:CCON33237_1323"/>